<dbReference type="AlphaFoldDB" id="A0A975BKH9"/>
<evidence type="ECO:0000313" key="1">
    <source>
        <dbReference type="EMBL" id="QTA87110.1"/>
    </source>
</evidence>
<proteinExistence type="predicted"/>
<sequence length="126" mass="14141">MIIFFLLAEFTDNFLSERVRKAIPNAARKAGKGQFIFFATKTQRHEGSRSLFVSALCLRVFVANDFAAGRRAEGAVTGRYDHCLLFFATKTQRHEGSRSLFVSALCLRVFVANDFAAGRRGSDREI</sequence>
<protein>
    <submittedName>
        <fullName evidence="1">Uncharacterized protein</fullName>
    </submittedName>
</protein>
<dbReference type="EMBL" id="CP061800">
    <property type="protein sequence ID" value="QTA87110.1"/>
    <property type="molecule type" value="Genomic_DNA"/>
</dbReference>
<accession>A0A975BKH9</accession>
<organism evidence="1 2">
    <name type="scientific">Desulfonema magnum</name>
    <dbReference type="NCBI Taxonomy" id="45655"/>
    <lineage>
        <taxon>Bacteria</taxon>
        <taxon>Pseudomonadati</taxon>
        <taxon>Thermodesulfobacteriota</taxon>
        <taxon>Desulfobacteria</taxon>
        <taxon>Desulfobacterales</taxon>
        <taxon>Desulfococcaceae</taxon>
        <taxon>Desulfonema</taxon>
    </lineage>
</organism>
<name>A0A975BKH9_9BACT</name>
<reference evidence="1" key="1">
    <citation type="journal article" date="2021" name="Microb. Physiol.">
        <title>Proteogenomic Insights into the Physiology of Marine, Sulfate-Reducing, Filamentous Desulfonema limicola and Desulfonema magnum.</title>
        <authorList>
            <person name="Schnaars V."/>
            <person name="Wohlbrand L."/>
            <person name="Scheve S."/>
            <person name="Hinrichs C."/>
            <person name="Reinhardt R."/>
            <person name="Rabus R."/>
        </authorList>
    </citation>
    <scope>NUCLEOTIDE SEQUENCE</scope>
    <source>
        <strain evidence="1">4be13</strain>
    </source>
</reference>
<dbReference type="Proteomes" id="UP000663722">
    <property type="component" value="Chromosome"/>
</dbReference>
<evidence type="ECO:0000313" key="2">
    <source>
        <dbReference type="Proteomes" id="UP000663722"/>
    </source>
</evidence>
<dbReference type="KEGG" id="dmm:dnm_031380"/>
<keyword evidence="2" id="KW-1185">Reference proteome</keyword>
<gene>
    <name evidence="1" type="ORF">dnm_031380</name>
</gene>